<dbReference type="AlphaFoldDB" id="A0A430HEV2"/>
<dbReference type="RefSeq" id="WP_126076888.1">
    <property type="nucleotide sequence ID" value="NZ_CP051166.1"/>
</dbReference>
<evidence type="ECO:0000313" key="1">
    <source>
        <dbReference type="EMBL" id="RSZ56043.1"/>
    </source>
</evidence>
<accession>A0A430HEV2</accession>
<dbReference type="OrthoDB" id="8706529at2"/>
<sequence length="90" mass="10624">MPHRIIQPTKEQVRAYMVRREGARRPPPPPDEIRRQLGWRLVRSESECLLIEFYLIPTNYSRLAAQIALDWLFAPARRAAHRSKSHQILP</sequence>
<dbReference type="Proteomes" id="UP000278085">
    <property type="component" value="Unassembled WGS sequence"/>
</dbReference>
<protein>
    <submittedName>
        <fullName evidence="1">Uncharacterized protein</fullName>
    </submittedName>
</protein>
<evidence type="ECO:0000313" key="2">
    <source>
        <dbReference type="Proteomes" id="UP000278085"/>
    </source>
</evidence>
<dbReference type="EMBL" id="RXLQ01000018">
    <property type="protein sequence ID" value="RSZ56043.1"/>
    <property type="molecule type" value="Genomic_DNA"/>
</dbReference>
<organism evidence="1 2">
    <name type="scientific">Massilia atriviolacea</name>
    <dbReference type="NCBI Taxonomy" id="2495579"/>
    <lineage>
        <taxon>Bacteria</taxon>
        <taxon>Pseudomonadati</taxon>
        <taxon>Pseudomonadota</taxon>
        <taxon>Betaproteobacteria</taxon>
        <taxon>Burkholderiales</taxon>
        <taxon>Oxalobacteraceae</taxon>
        <taxon>Telluria group</taxon>
        <taxon>Massilia</taxon>
    </lineage>
</organism>
<name>A0A430HEV2_9BURK</name>
<keyword evidence="2" id="KW-1185">Reference proteome</keyword>
<reference evidence="1 2" key="1">
    <citation type="submission" date="2018-12" db="EMBL/GenBank/DDBJ databases">
        <authorList>
            <person name="Yang E."/>
        </authorList>
    </citation>
    <scope>NUCLEOTIDE SEQUENCE [LARGE SCALE GENOMIC DNA]</scope>
    <source>
        <strain evidence="1 2">SOD</strain>
    </source>
</reference>
<comment type="caution">
    <text evidence="1">The sequence shown here is derived from an EMBL/GenBank/DDBJ whole genome shotgun (WGS) entry which is preliminary data.</text>
</comment>
<proteinExistence type="predicted"/>
<gene>
    <name evidence="1" type="ORF">EJB06_25720</name>
</gene>